<dbReference type="InterPro" id="IPR035952">
    <property type="entry name" value="Rhomboid-like_sf"/>
</dbReference>
<feature type="domain" description="Peptidase S54 rhomboid" evidence="8">
    <location>
        <begin position="65"/>
        <end position="212"/>
    </location>
</feature>
<dbReference type="Pfam" id="PF01694">
    <property type="entry name" value="Rhomboid"/>
    <property type="match status" value="1"/>
</dbReference>
<keyword evidence="5 7" id="KW-1133">Transmembrane helix</keyword>
<feature type="transmembrane region" description="Helical" evidence="7">
    <location>
        <begin position="164"/>
        <end position="186"/>
    </location>
</feature>
<evidence type="ECO:0000256" key="2">
    <source>
        <dbReference type="ARBA" id="ARBA00009045"/>
    </source>
</evidence>
<evidence type="ECO:0000256" key="4">
    <source>
        <dbReference type="ARBA" id="ARBA00022801"/>
    </source>
</evidence>
<evidence type="ECO:0000259" key="9">
    <source>
        <dbReference type="Pfam" id="PF20216"/>
    </source>
</evidence>
<evidence type="ECO:0000256" key="1">
    <source>
        <dbReference type="ARBA" id="ARBA00004141"/>
    </source>
</evidence>
<dbReference type="Proteomes" id="UP000824112">
    <property type="component" value="Unassembled WGS sequence"/>
</dbReference>
<feature type="transmembrane region" description="Helical" evidence="7">
    <location>
        <begin position="67"/>
        <end position="93"/>
    </location>
</feature>
<evidence type="ECO:0000313" key="11">
    <source>
        <dbReference type="Proteomes" id="UP000824112"/>
    </source>
</evidence>
<keyword evidence="10" id="KW-0645">Protease</keyword>
<feature type="domain" description="DUF6576" evidence="9">
    <location>
        <begin position="253"/>
        <end position="290"/>
    </location>
</feature>
<feature type="transmembrane region" description="Helical" evidence="7">
    <location>
        <begin position="192"/>
        <end position="210"/>
    </location>
</feature>
<feature type="transmembrane region" description="Helical" evidence="7">
    <location>
        <begin position="138"/>
        <end position="157"/>
    </location>
</feature>
<evidence type="ECO:0000256" key="7">
    <source>
        <dbReference type="SAM" id="Phobius"/>
    </source>
</evidence>
<comment type="subcellular location">
    <subcellularLocation>
        <location evidence="1">Membrane</location>
        <topology evidence="1">Multi-pass membrane protein</topology>
    </subcellularLocation>
</comment>
<dbReference type="GO" id="GO:0016020">
    <property type="term" value="C:membrane"/>
    <property type="evidence" value="ECO:0007669"/>
    <property type="project" value="UniProtKB-SubCell"/>
</dbReference>
<comment type="similarity">
    <text evidence="2">Belongs to the peptidase S54 family.</text>
</comment>
<name>A0A9D1M649_9BACT</name>
<dbReference type="GO" id="GO:0004252">
    <property type="term" value="F:serine-type endopeptidase activity"/>
    <property type="evidence" value="ECO:0007669"/>
    <property type="project" value="InterPro"/>
</dbReference>
<comment type="caution">
    <text evidence="10">The sequence shown here is derived from an EMBL/GenBank/DDBJ whole genome shotgun (WGS) entry which is preliminary data.</text>
</comment>
<gene>
    <name evidence="10" type="ORF">IAB03_00960</name>
</gene>
<accession>A0A9D1M649</accession>
<reference evidence="10" key="2">
    <citation type="journal article" date="2021" name="PeerJ">
        <title>Extensive microbial diversity within the chicken gut microbiome revealed by metagenomics and culture.</title>
        <authorList>
            <person name="Gilroy R."/>
            <person name="Ravi A."/>
            <person name="Getino M."/>
            <person name="Pursley I."/>
            <person name="Horton D.L."/>
            <person name="Alikhan N.F."/>
            <person name="Baker D."/>
            <person name="Gharbi K."/>
            <person name="Hall N."/>
            <person name="Watson M."/>
            <person name="Adriaenssens E.M."/>
            <person name="Foster-Nyarko E."/>
            <person name="Jarju S."/>
            <person name="Secka A."/>
            <person name="Antonio M."/>
            <person name="Oren A."/>
            <person name="Chaudhuri R.R."/>
            <person name="La Ragione R."/>
            <person name="Hildebrand F."/>
            <person name="Pallen M.J."/>
        </authorList>
    </citation>
    <scope>NUCLEOTIDE SEQUENCE</scope>
    <source>
        <strain evidence="10">CHK158-818</strain>
    </source>
</reference>
<dbReference type="Gene3D" id="1.20.1540.10">
    <property type="entry name" value="Rhomboid-like"/>
    <property type="match status" value="1"/>
</dbReference>
<dbReference type="PANTHER" id="PTHR43731:SF14">
    <property type="entry name" value="PRESENILIN-ASSOCIATED RHOMBOID-LIKE PROTEIN, MITOCHONDRIAL"/>
    <property type="match status" value="1"/>
</dbReference>
<feature type="transmembrane region" description="Helical" evidence="7">
    <location>
        <begin position="21"/>
        <end position="42"/>
    </location>
</feature>
<dbReference type="SUPFAM" id="SSF144091">
    <property type="entry name" value="Rhomboid-like"/>
    <property type="match status" value="1"/>
</dbReference>
<dbReference type="EMBL" id="DVNA01000019">
    <property type="protein sequence ID" value="HIU54359.1"/>
    <property type="molecule type" value="Genomic_DNA"/>
</dbReference>
<keyword evidence="3 7" id="KW-0812">Transmembrane</keyword>
<reference evidence="10" key="1">
    <citation type="submission" date="2020-10" db="EMBL/GenBank/DDBJ databases">
        <authorList>
            <person name="Gilroy R."/>
        </authorList>
    </citation>
    <scope>NUCLEOTIDE SEQUENCE</scope>
    <source>
        <strain evidence="10">CHK158-818</strain>
    </source>
</reference>
<dbReference type="GO" id="GO:0006508">
    <property type="term" value="P:proteolysis"/>
    <property type="evidence" value="ECO:0007669"/>
    <property type="project" value="UniProtKB-KW"/>
</dbReference>
<sequence length="296" mass="34146">MAAIFDNLQRRYRLGSSLIKLIFINVGVFLLLRLMGVLLMLFNADSMPLLHTVQMPSSLLLLLSRPWALVTYMFVHYDLLHILFNMLWLYWFGEMFLRYFSDKQLVGLYLLGGLGGALLYLLSYNLFPYFEPMARNSWLMGASASVLAIVVAMAFYIPDYKINLLFLGAVSLKYIALFTVLLDLLSITSSNAGGHIAHLGGALIGYLFVVRLRKGKDLTSPINRLLDKLVTLFKAKPRMRVKVNEHYRRPETDMEYRERKKKEMEEIDRILDKVRKSGYEHLSAEEKKRLFDAGNK</sequence>
<protein>
    <submittedName>
        <fullName evidence="10">Rhomboid family intramembrane serine protease</fullName>
    </submittedName>
</protein>
<evidence type="ECO:0000256" key="3">
    <source>
        <dbReference type="ARBA" id="ARBA00022692"/>
    </source>
</evidence>
<dbReference type="AlphaFoldDB" id="A0A9D1M649"/>
<feature type="transmembrane region" description="Helical" evidence="7">
    <location>
        <begin position="105"/>
        <end position="126"/>
    </location>
</feature>
<dbReference type="InterPro" id="IPR050925">
    <property type="entry name" value="Rhomboid_protease_S54"/>
</dbReference>
<dbReference type="InterPro" id="IPR022764">
    <property type="entry name" value="Peptidase_S54_rhomboid_dom"/>
</dbReference>
<evidence type="ECO:0000313" key="10">
    <source>
        <dbReference type="EMBL" id="HIU54359.1"/>
    </source>
</evidence>
<keyword evidence="6 7" id="KW-0472">Membrane</keyword>
<dbReference type="PANTHER" id="PTHR43731">
    <property type="entry name" value="RHOMBOID PROTEASE"/>
    <property type="match status" value="1"/>
</dbReference>
<evidence type="ECO:0000259" key="8">
    <source>
        <dbReference type="Pfam" id="PF01694"/>
    </source>
</evidence>
<keyword evidence="4" id="KW-0378">Hydrolase</keyword>
<dbReference type="InterPro" id="IPR046483">
    <property type="entry name" value="DUF6576"/>
</dbReference>
<proteinExistence type="inferred from homology"/>
<organism evidence="10 11">
    <name type="scientific">Candidatus Gallibacteroides avistercoris</name>
    <dbReference type="NCBI Taxonomy" id="2840833"/>
    <lineage>
        <taxon>Bacteria</taxon>
        <taxon>Pseudomonadati</taxon>
        <taxon>Bacteroidota</taxon>
        <taxon>Bacteroidia</taxon>
        <taxon>Bacteroidales</taxon>
        <taxon>Bacteroidaceae</taxon>
        <taxon>Bacteroidaceae incertae sedis</taxon>
        <taxon>Candidatus Gallibacteroides</taxon>
    </lineage>
</organism>
<evidence type="ECO:0000256" key="5">
    <source>
        <dbReference type="ARBA" id="ARBA00022989"/>
    </source>
</evidence>
<evidence type="ECO:0000256" key="6">
    <source>
        <dbReference type="ARBA" id="ARBA00023136"/>
    </source>
</evidence>
<dbReference type="Pfam" id="PF20216">
    <property type="entry name" value="DUF6576"/>
    <property type="match status" value="1"/>
</dbReference>